<dbReference type="InterPro" id="IPR004682">
    <property type="entry name" value="TRAP_DctP"/>
</dbReference>
<name>A0A1H3AC71_9RHOB</name>
<evidence type="ECO:0000313" key="4">
    <source>
        <dbReference type="EMBL" id="SDX27233.1"/>
    </source>
</evidence>
<protein>
    <submittedName>
        <fullName evidence="4">Tripartite ATP-independent transporter solute receptor, DctP family</fullName>
    </submittedName>
</protein>
<dbReference type="SUPFAM" id="SSF53822">
    <property type="entry name" value="Periplasmic binding protein-like I"/>
    <property type="match status" value="1"/>
</dbReference>
<dbReference type="Proteomes" id="UP000199118">
    <property type="component" value="Unassembled WGS sequence"/>
</dbReference>
<dbReference type="EMBL" id="FNMZ01000004">
    <property type="protein sequence ID" value="SDX27233.1"/>
    <property type="molecule type" value="Genomic_DNA"/>
</dbReference>
<dbReference type="CDD" id="cd13669">
    <property type="entry name" value="PBP2_TRAP_TM0322_like"/>
    <property type="match status" value="1"/>
</dbReference>
<dbReference type="PIRSF" id="PIRSF006470">
    <property type="entry name" value="DctB"/>
    <property type="match status" value="1"/>
</dbReference>
<gene>
    <name evidence="4" type="ORF">SAMN05444336_104137</name>
</gene>
<dbReference type="Gene3D" id="3.40.190.170">
    <property type="entry name" value="Bacterial extracellular solute-binding protein, family 7"/>
    <property type="match status" value="1"/>
</dbReference>
<sequence>MTRTRRTEARAARRGSVSAAALIALAGIAGLAGPAAAETTLRIGTVLAPNDPMGQGLEKFAADVKEATGGEVVVEVFHNSQLGDTTEMLDQARAGANVGAVTDVARLSAFVPSLAIMSAPFLFDTYEQADTFALSDEYLGWGAALEEKAGLVMLASNWYQGPRHALTQKPVTGPADLAGVRMRTIGAPIWIETIRAMGAEPTPIAWGEVYSALQLGALDAAEAQPTAIWGAKLYEVIENVTKTGHIQLVTALVIGADTWAGISPEHQKIVRDLAVQDGRYASGLTIELGEKALADVAASGVTVSEVDLAPFKEAVSGVYAKLNLEEEAKIVKRVLGE</sequence>
<dbReference type="GO" id="GO:0055085">
    <property type="term" value="P:transmembrane transport"/>
    <property type="evidence" value="ECO:0007669"/>
    <property type="project" value="InterPro"/>
</dbReference>
<reference evidence="4 5" key="1">
    <citation type="submission" date="2016-10" db="EMBL/GenBank/DDBJ databases">
        <authorList>
            <person name="de Groot N.N."/>
        </authorList>
    </citation>
    <scope>NUCLEOTIDE SEQUENCE [LARGE SCALE GENOMIC DNA]</scope>
    <source>
        <strain evidence="4 5">DSM 17890</strain>
    </source>
</reference>
<proteinExistence type="predicted"/>
<dbReference type="OrthoDB" id="8673861at2"/>
<evidence type="ECO:0000256" key="1">
    <source>
        <dbReference type="ARBA" id="ARBA00004418"/>
    </source>
</evidence>
<comment type="subcellular location">
    <subcellularLocation>
        <location evidence="1">Periplasm</location>
    </subcellularLocation>
</comment>
<dbReference type="InterPro" id="IPR038404">
    <property type="entry name" value="TRAP_DctP_sf"/>
</dbReference>
<dbReference type="PANTHER" id="PTHR33376:SF3">
    <property type="entry name" value="C4-DICARBOXYLATE-BINDING PROTEIN"/>
    <property type="match status" value="1"/>
</dbReference>
<accession>A0A1H3AC71</accession>
<dbReference type="RefSeq" id="WP_092682889.1">
    <property type="nucleotide sequence ID" value="NZ_FNMZ01000004.1"/>
</dbReference>
<evidence type="ECO:0000256" key="2">
    <source>
        <dbReference type="ARBA" id="ARBA00022729"/>
    </source>
</evidence>
<organism evidence="4 5">
    <name type="scientific">Albimonas donghaensis</name>
    <dbReference type="NCBI Taxonomy" id="356660"/>
    <lineage>
        <taxon>Bacteria</taxon>
        <taxon>Pseudomonadati</taxon>
        <taxon>Pseudomonadota</taxon>
        <taxon>Alphaproteobacteria</taxon>
        <taxon>Rhodobacterales</taxon>
        <taxon>Paracoccaceae</taxon>
        <taxon>Albimonas</taxon>
    </lineage>
</organism>
<keyword evidence="3" id="KW-0574">Periplasm</keyword>
<dbReference type="NCBIfam" id="NF037995">
    <property type="entry name" value="TRAP_S1"/>
    <property type="match status" value="1"/>
</dbReference>
<keyword evidence="4" id="KW-0675">Receptor</keyword>
<dbReference type="InterPro" id="IPR018389">
    <property type="entry name" value="DctP_fam"/>
</dbReference>
<dbReference type="GO" id="GO:0030288">
    <property type="term" value="C:outer membrane-bounded periplasmic space"/>
    <property type="evidence" value="ECO:0007669"/>
    <property type="project" value="InterPro"/>
</dbReference>
<dbReference type="PANTHER" id="PTHR33376">
    <property type="match status" value="1"/>
</dbReference>
<evidence type="ECO:0000313" key="5">
    <source>
        <dbReference type="Proteomes" id="UP000199118"/>
    </source>
</evidence>
<dbReference type="Pfam" id="PF03480">
    <property type="entry name" value="DctP"/>
    <property type="match status" value="1"/>
</dbReference>
<dbReference type="InterPro" id="IPR028082">
    <property type="entry name" value="Peripla_BP_I"/>
</dbReference>
<keyword evidence="5" id="KW-1185">Reference proteome</keyword>
<keyword evidence="2" id="KW-0732">Signal</keyword>
<dbReference type="AlphaFoldDB" id="A0A1H3AC71"/>
<evidence type="ECO:0000256" key="3">
    <source>
        <dbReference type="ARBA" id="ARBA00022764"/>
    </source>
</evidence>
<dbReference type="STRING" id="356660.SAMN05444336_104137"/>